<dbReference type="EMBL" id="MU003496">
    <property type="protein sequence ID" value="KAF2475547.1"/>
    <property type="molecule type" value="Genomic_DNA"/>
</dbReference>
<evidence type="ECO:0000313" key="2">
    <source>
        <dbReference type="Proteomes" id="UP000799755"/>
    </source>
</evidence>
<protein>
    <submittedName>
        <fullName evidence="1">Uncharacterized protein</fullName>
    </submittedName>
</protein>
<proteinExistence type="predicted"/>
<accession>A0ACB6R8X4</accession>
<gene>
    <name evidence="1" type="ORF">BDR25DRAFT_103577</name>
</gene>
<organism evidence="1 2">
    <name type="scientific">Lindgomyces ingoldianus</name>
    <dbReference type="NCBI Taxonomy" id="673940"/>
    <lineage>
        <taxon>Eukaryota</taxon>
        <taxon>Fungi</taxon>
        <taxon>Dikarya</taxon>
        <taxon>Ascomycota</taxon>
        <taxon>Pezizomycotina</taxon>
        <taxon>Dothideomycetes</taxon>
        <taxon>Pleosporomycetidae</taxon>
        <taxon>Pleosporales</taxon>
        <taxon>Lindgomycetaceae</taxon>
        <taxon>Lindgomyces</taxon>
    </lineage>
</organism>
<evidence type="ECO:0000313" key="1">
    <source>
        <dbReference type="EMBL" id="KAF2475547.1"/>
    </source>
</evidence>
<dbReference type="Proteomes" id="UP000799755">
    <property type="component" value="Unassembled WGS sequence"/>
</dbReference>
<sequence>MEAVCSNRMSFLSHVSVACVYQDVGESLLEDSPLTVYAKTKVLQMIKDSLQGFDTQTDDFTILSILHLLISECGGFDEDVFDVHQEGLVRIIYQRGGIGNLGMNGKIAAFMTLTILSFTILRGLSEPAMLHGFVPSQRPSIVSEYPPPISPLYAPNGDLSAIYGHCSDSTYELLCDMHDITRTFIARWNYISGAFTPRSSSELASYDTHMGEIYTRLLYRPRTDEDLTPDYVYESCRLAGLIYCRSLVQGLPLSESGNVMYARSSGVNIGEGYSSRSSNTTIISALHDALDSTDKSDSWCAMCGVFIWICFVGGAASWPSTHSVYGERGDVQVPAAWVRKCFALYTVKAGLSLGFERAAAIAEAQRTMLQVQNLINLKRGIASQ</sequence>
<comment type="caution">
    <text evidence="1">The sequence shown here is derived from an EMBL/GenBank/DDBJ whole genome shotgun (WGS) entry which is preliminary data.</text>
</comment>
<reference evidence="1" key="1">
    <citation type="journal article" date="2020" name="Stud. Mycol.">
        <title>101 Dothideomycetes genomes: a test case for predicting lifestyles and emergence of pathogens.</title>
        <authorList>
            <person name="Haridas S."/>
            <person name="Albert R."/>
            <person name="Binder M."/>
            <person name="Bloem J."/>
            <person name="Labutti K."/>
            <person name="Salamov A."/>
            <person name="Andreopoulos B."/>
            <person name="Baker S."/>
            <person name="Barry K."/>
            <person name="Bills G."/>
            <person name="Bluhm B."/>
            <person name="Cannon C."/>
            <person name="Castanera R."/>
            <person name="Culley D."/>
            <person name="Daum C."/>
            <person name="Ezra D."/>
            <person name="Gonzalez J."/>
            <person name="Henrissat B."/>
            <person name="Kuo A."/>
            <person name="Liang C."/>
            <person name="Lipzen A."/>
            <person name="Lutzoni F."/>
            <person name="Magnuson J."/>
            <person name="Mondo S."/>
            <person name="Nolan M."/>
            <person name="Ohm R."/>
            <person name="Pangilinan J."/>
            <person name="Park H.-J."/>
            <person name="Ramirez L."/>
            <person name="Alfaro M."/>
            <person name="Sun H."/>
            <person name="Tritt A."/>
            <person name="Yoshinaga Y."/>
            <person name="Zwiers L.-H."/>
            <person name="Turgeon B."/>
            <person name="Goodwin S."/>
            <person name="Spatafora J."/>
            <person name="Crous P."/>
            <person name="Grigoriev I."/>
        </authorList>
    </citation>
    <scope>NUCLEOTIDE SEQUENCE</scope>
    <source>
        <strain evidence="1">ATCC 200398</strain>
    </source>
</reference>
<keyword evidence="2" id="KW-1185">Reference proteome</keyword>
<name>A0ACB6R8X4_9PLEO</name>